<keyword evidence="1" id="KW-0893">Thyroid hormones biosynthesis</keyword>
<protein>
    <recommendedName>
        <fullName evidence="1">Iodothyronine deiodinase</fullName>
    </recommendedName>
</protein>
<gene>
    <name evidence="2" type="primary">Dio1</name>
</gene>
<dbReference type="InterPro" id="IPR000643">
    <property type="entry name" value="Iodothyronine_deiodinase"/>
</dbReference>
<dbReference type="Gene3D" id="3.40.30.10">
    <property type="entry name" value="Glutaredoxin"/>
    <property type="match status" value="1"/>
</dbReference>
<dbReference type="PANTHER" id="PTHR11781">
    <property type="entry name" value="IODOTHYRONINE DEIODINASE"/>
    <property type="match status" value="1"/>
</dbReference>
<dbReference type="PANTHER" id="PTHR11781:SF22">
    <property type="entry name" value="TYPE I IODOTHYRONINE DEIODINASE"/>
    <property type="match status" value="1"/>
</dbReference>
<dbReference type="Pfam" id="PF00837">
    <property type="entry name" value="T4_deiodinase"/>
    <property type="match status" value="1"/>
</dbReference>
<organism evidence="2">
    <name type="scientific">Phallusia mammillata</name>
    <dbReference type="NCBI Taxonomy" id="59560"/>
    <lineage>
        <taxon>Eukaryota</taxon>
        <taxon>Metazoa</taxon>
        <taxon>Chordata</taxon>
        <taxon>Tunicata</taxon>
        <taxon>Ascidiacea</taxon>
        <taxon>Phlebobranchia</taxon>
        <taxon>Ascidiidae</taxon>
        <taxon>Phallusia</taxon>
    </lineage>
</organism>
<proteinExistence type="evidence at transcript level"/>
<dbReference type="GO" id="GO:0042446">
    <property type="term" value="P:hormone biosynthetic process"/>
    <property type="evidence" value="ECO:0007669"/>
    <property type="project" value="UniProtKB-KW"/>
</dbReference>
<reference evidence="2" key="1">
    <citation type="submission" date="2020-04" db="EMBL/GenBank/DDBJ databases">
        <authorList>
            <person name="Neveu A P."/>
        </authorList>
    </citation>
    <scope>NUCLEOTIDE SEQUENCE</scope>
    <source>
        <tissue evidence="2">Whole embryo</tissue>
    </source>
</reference>
<keyword evidence="1" id="KW-0560">Oxidoreductase</keyword>
<comment type="function">
    <text evidence="1">Responsible for the deiodination of T4 (3,5,3',5'-tetraiodothyronine).</text>
</comment>
<keyword evidence="1" id="KW-0712">Selenocysteine</keyword>
<dbReference type="GO" id="GO:0042403">
    <property type="term" value="P:thyroid hormone metabolic process"/>
    <property type="evidence" value="ECO:0007669"/>
    <property type="project" value="TreeGrafter"/>
</dbReference>
<sequence length="123" mass="14040">MKKIIKFKKLIETYKTVADFVVVYIQEAHPNDDPNLSDIPNLMSAEGRLAAAQLFRENVKIDDVTILVDNVANEANLSYGAMPDRLYGIVDKKIKFVGGTGPFHYKISKVEKWLKRQQNKPKF</sequence>
<dbReference type="AlphaFoldDB" id="A0A6F9DAE7"/>
<comment type="similarity">
    <text evidence="1">Belongs to the iodothyronine deiodinase family.</text>
</comment>
<evidence type="ECO:0000256" key="1">
    <source>
        <dbReference type="RuleBase" id="RU000676"/>
    </source>
</evidence>
<name>A0A6F9DAE7_9ASCI</name>
<dbReference type="GO" id="GO:0004800">
    <property type="term" value="F:thyroxine 5'-deiodinase activity"/>
    <property type="evidence" value="ECO:0007669"/>
    <property type="project" value="InterPro"/>
</dbReference>
<dbReference type="EMBL" id="LR784525">
    <property type="protein sequence ID" value="CAB3238003.1"/>
    <property type="molecule type" value="mRNA"/>
</dbReference>
<accession>A0A6F9DAE7</accession>
<evidence type="ECO:0000313" key="2">
    <source>
        <dbReference type="EMBL" id="CAB3238003.1"/>
    </source>
</evidence>